<dbReference type="Pfam" id="PF00732">
    <property type="entry name" value="GMC_oxred_N"/>
    <property type="match status" value="1"/>
</dbReference>
<dbReference type="AlphaFoldDB" id="A0AAN6M5H7"/>
<dbReference type="EMBL" id="WVTA01000003">
    <property type="protein sequence ID" value="KAK3214979.1"/>
    <property type="molecule type" value="Genomic_DNA"/>
</dbReference>
<dbReference type="InterPro" id="IPR000172">
    <property type="entry name" value="GMC_OxRdtase_N"/>
</dbReference>
<accession>A0AAN6M5H7</accession>
<reference evidence="4 5" key="1">
    <citation type="submission" date="2021-02" db="EMBL/GenBank/DDBJ databases">
        <title>Genome assembly of Pseudopithomyces chartarum.</title>
        <authorList>
            <person name="Jauregui R."/>
            <person name="Singh J."/>
            <person name="Voisey C."/>
        </authorList>
    </citation>
    <scope>NUCLEOTIDE SEQUENCE [LARGE SCALE GENOMIC DNA]</scope>
    <source>
        <strain evidence="4 5">AGR01</strain>
    </source>
</reference>
<dbReference type="InterPro" id="IPR036188">
    <property type="entry name" value="FAD/NAD-bd_sf"/>
</dbReference>
<evidence type="ECO:0000256" key="2">
    <source>
        <dbReference type="SAM" id="MobiDB-lite"/>
    </source>
</evidence>
<organism evidence="4 5">
    <name type="scientific">Pseudopithomyces chartarum</name>
    <dbReference type="NCBI Taxonomy" id="1892770"/>
    <lineage>
        <taxon>Eukaryota</taxon>
        <taxon>Fungi</taxon>
        <taxon>Dikarya</taxon>
        <taxon>Ascomycota</taxon>
        <taxon>Pezizomycotina</taxon>
        <taxon>Dothideomycetes</taxon>
        <taxon>Pleosporomycetidae</taxon>
        <taxon>Pleosporales</taxon>
        <taxon>Massarineae</taxon>
        <taxon>Didymosphaeriaceae</taxon>
        <taxon>Pseudopithomyces</taxon>
    </lineage>
</organism>
<proteinExistence type="inferred from homology"/>
<name>A0AAN6M5H7_9PLEO</name>
<evidence type="ECO:0000256" key="1">
    <source>
        <dbReference type="ARBA" id="ARBA00010790"/>
    </source>
</evidence>
<evidence type="ECO:0000313" key="5">
    <source>
        <dbReference type="Proteomes" id="UP001280581"/>
    </source>
</evidence>
<gene>
    <name evidence="4" type="ORF">GRF29_19g1818043</name>
</gene>
<dbReference type="Proteomes" id="UP001280581">
    <property type="component" value="Unassembled WGS sequence"/>
</dbReference>
<dbReference type="GO" id="GO:0050660">
    <property type="term" value="F:flavin adenine dinucleotide binding"/>
    <property type="evidence" value="ECO:0007669"/>
    <property type="project" value="InterPro"/>
</dbReference>
<feature type="domain" description="Glucose-methanol-choline oxidoreductase N-terminal" evidence="3">
    <location>
        <begin position="1"/>
        <end position="69"/>
    </location>
</feature>
<dbReference type="PANTHER" id="PTHR11552">
    <property type="entry name" value="GLUCOSE-METHANOL-CHOLINE GMC OXIDOREDUCTASE"/>
    <property type="match status" value="1"/>
</dbReference>
<dbReference type="InterPro" id="IPR012132">
    <property type="entry name" value="GMC_OxRdtase"/>
</dbReference>
<sequence>MTDTLVKHVIFETKNDKKIAVGVAFANGTQYKTSKEVIISTGAYRTPQILQLSVVLDAPEVGKNLHDHFSVCQWWKTRKPGLALGGPECTNPVYYKGLPCDWVITQQTPAEKPKAAIKANGGNRPQLPGYKQHELAPEGEPQLTKDLTDV</sequence>
<evidence type="ECO:0000259" key="3">
    <source>
        <dbReference type="Pfam" id="PF00732"/>
    </source>
</evidence>
<dbReference type="GO" id="GO:0016614">
    <property type="term" value="F:oxidoreductase activity, acting on CH-OH group of donors"/>
    <property type="evidence" value="ECO:0007669"/>
    <property type="project" value="InterPro"/>
</dbReference>
<dbReference type="SUPFAM" id="SSF51905">
    <property type="entry name" value="FAD/NAD(P)-binding domain"/>
    <property type="match status" value="1"/>
</dbReference>
<dbReference type="Gene3D" id="3.50.50.60">
    <property type="entry name" value="FAD/NAD(P)-binding domain"/>
    <property type="match status" value="1"/>
</dbReference>
<feature type="region of interest" description="Disordered" evidence="2">
    <location>
        <begin position="111"/>
        <end position="150"/>
    </location>
</feature>
<protein>
    <recommendedName>
        <fullName evidence="3">Glucose-methanol-choline oxidoreductase N-terminal domain-containing protein</fullName>
    </recommendedName>
</protein>
<comment type="caution">
    <text evidence="4">The sequence shown here is derived from an EMBL/GenBank/DDBJ whole genome shotgun (WGS) entry which is preliminary data.</text>
</comment>
<comment type="similarity">
    <text evidence="1">Belongs to the GMC oxidoreductase family.</text>
</comment>
<dbReference type="PANTHER" id="PTHR11552:SF123">
    <property type="entry name" value="GMC OXIDOREDUCTASE (AFU_ORTHOLOGUE AFUA_2G01770)-RELATED"/>
    <property type="match status" value="1"/>
</dbReference>
<keyword evidence="5" id="KW-1185">Reference proteome</keyword>
<evidence type="ECO:0000313" key="4">
    <source>
        <dbReference type="EMBL" id="KAK3214979.1"/>
    </source>
</evidence>